<evidence type="ECO:0000256" key="1">
    <source>
        <dbReference type="ARBA" id="ARBA00001261"/>
    </source>
</evidence>
<feature type="transmembrane region" description="Helical" evidence="11">
    <location>
        <begin position="221"/>
        <end position="243"/>
    </location>
</feature>
<evidence type="ECO:0000256" key="12">
    <source>
        <dbReference type="SAM" id="MobiDB-lite"/>
    </source>
</evidence>
<comment type="catalytic activity">
    <reaction evidence="1 11">
        <text>a 1,2-diacyl-sn-glycero-3-phospho-(1D-myo-inositol-4,5-bisphosphate) + H2O = a 1,2-diacyl-sn-glycero-3-phospho-(1D-myo-inositol-5-phosphate) + phosphate</text>
        <dbReference type="Rhea" id="RHEA:25674"/>
        <dbReference type="ChEBI" id="CHEBI:15377"/>
        <dbReference type="ChEBI" id="CHEBI:43474"/>
        <dbReference type="ChEBI" id="CHEBI:57795"/>
        <dbReference type="ChEBI" id="CHEBI:58456"/>
        <dbReference type="EC" id="3.1.3.78"/>
    </reaction>
</comment>
<dbReference type="Proteomes" id="UP000594262">
    <property type="component" value="Unplaced"/>
</dbReference>
<dbReference type="PANTHER" id="PTHR21014">
    <property type="entry name" value="PHOSPHATIDYLINOSITOL-4,5-BISPHOSPHATE 4-PHOSPHATASE"/>
    <property type="match status" value="1"/>
</dbReference>
<keyword evidence="6 11" id="KW-0967">Endosome</keyword>
<organism evidence="13 14">
    <name type="scientific">Clytia hemisphaerica</name>
    <dbReference type="NCBI Taxonomy" id="252671"/>
    <lineage>
        <taxon>Eukaryota</taxon>
        <taxon>Metazoa</taxon>
        <taxon>Cnidaria</taxon>
        <taxon>Hydrozoa</taxon>
        <taxon>Hydroidolina</taxon>
        <taxon>Leptothecata</taxon>
        <taxon>Obeliida</taxon>
        <taxon>Clytiidae</taxon>
        <taxon>Clytia</taxon>
    </lineage>
</organism>
<dbReference type="GO" id="GO:0034597">
    <property type="term" value="F:phosphatidylinositol-4,5-bisphosphate 4-phosphatase activity"/>
    <property type="evidence" value="ECO:0007669"/>
    <property type="project" value="UniProtKB-EC"/>
</dbReference>
<evidence type="ECO:0000256" key="8">
    <source>
        <dbReference type="ARBA" id="ARBA00022989"/>
    </source>
</evidence>
<dbReference type="Pfam" id="PF09788">
    <property type="entry name" value="Tmemb_55A"/>
    <property type="match status" value="1"/>
</dbReference>
<proteinExistence type="predicted"/>
<reference evidence="13" key="1">
    <citation type="submission" date="2021-01" db="UniProtKB">
        <authorList>
            <consortium name="EnsemblMetazoa"/>
        </authorList>
    </citation>
    <scope>IDENTIFICATION</scope>
</reference>
<keyword evidence="10 11" id="KW-0458">Lysosome</keyword>
<sequence>MANTTDTEPLLIDTDDNDSLPSAPNLGTNENDGSIDVTNSSINQNRTSGDGAPPPYTDSPPPYEGVPGVPAIAAAPAPPGVMGEPTVVCRVCQQLIFIRGREGQRVVKCSNCHEATPIKAPPAAKKYIRCPCNALLTCRATSTRISCPRPNCKRVINVGGTPPAATGPMVPNVQAGNNSRIRVTCGHCNETFVFRTTAHLARCPYCRRVSSVGPKFAKNRAIIFAAIGVLFLTAGVGVTVATLEIAQKNGGVYVVWIGAFIVGLLNLIRSCYYCQMTVSQIEGQS</sequence>
<evidence type="ECO:0000313" key="13">
    <source>
        <dbReference type="EnsemblMetazoa" id="CLYHEMP017382.1"/>
    </source>
</evidence>
<keyword evidence="5 11" id="KW-0812">Transmembrane</keyword>
<evidence type="ECO:0000256" key="7">
    <source>
        <dbReference type="ARBA" id="ARBA00022801"/>
    </source>
</evidence>
<keyword evidence="7 11" id="KW-0378">Hydrolase</keyword>
<evidence type="ECO:0000256" key="5">
    <source>
        <dbReference type="ARBA" id="ARBA00022692"/>
    </source>
</evidence>
<evidence type="ECO:0000256" key="9">
    <source>
        <dbReference type="ARBA" id="ARBA00023136"/>
    </source>
</evidence>
<dbReference type="GO" id="GO:0031902">
    <property type="term" value="C:late endosome membrane"/>
    <property type="evidence" value="ECO:0007669"/>
    <property type="project" value="UniProtKB-SubCell"/>
</dbReference>
<dbReference type="GO" id="GO:0030670">
    <property type="term" value="C:phagocytic vesicle membrane"/>
    <property type="evidence" value="ECO:0007669"/>
    <property type="project" value="TreeGrafter"/>
</dbReference>
<feature type="transmembrane region" description="Helical" evidence="11">
    <location>
        <begin position="250"/>
        <end position="268"/>
    </location>
</feature>
<evidence type="ECO:0000256" key="4">
    <source>
        <dbReference type="ARBA" id="ARBA00012936"/>
    </source>
</evidence>
<dbReference type="InterPro" id="IPR019178">
    <property type="entry name" value="PtdIns-P2-Ptase"/>
</dbReference>
<dbReference type="RefSeq" id="XP_066926625.1">
    <property type="nucleotide sequence ID" value="XM_067070524.1"/>
</dbReference>
<dbReference type="GeneID" id="136814017"/>
<feature type="compositionally biased region" description="Polar residues" evidence="12">
    <location>
        <begin position="19"/>
        <end position="48"/>
    </location>
</feature>
<protein>
    <recommendedName>
        <fullName evidence="4 11">Phosphatidylinositol-4,5-bisphosphate 4-phosphatase</fullName>
        <ecNumber evidence="4 11">3.1.3.78</ecNumber>
    </recommendedName>
</protein>
<evidence type="ECO:0000256" key="3">
    <source>
        <dbReference type="ARBA" id="ARBA00004155"/>
    </source>
</evidence>
<dbReference type="GO" id="GO:0005765">
    <property type="term" value="C:lysosomal membrane"/>
    <property type="evidence" value="ECO:0007669"/>
    <property type="project" value="UniProtKB-SubCell"/>
</dbReference>
<dbReference type="GO" id="GO:0005886">
    <property type="term" value="C:plasma membrane"/>
    <property type="evidence" value="ECO:0007669"/>
    <property type="project" value="TreeGrafter"/>
</dbReference>
<dbReference type="GO" id="GO:0046856">
    <property type="term" value="P:phosphatidylinositol dephosphorylation"/>
    <property type="evidence" value="ECO:0007669"/>
    <property type="project" value="InterPro"/>
</dbReference>
<name>A0A7M5X4E4_9CNID</name>
<evidence type="ECO:0000313" key="14">
    <source>
        <dbReference type="Proteomes" id="UP000594262"/>
    </source>
</evidence>
<evidence type="ECO:0000256" key="2">
    <source>
        <dbReference type="ARBA" id="ARBA00004107"/>
    </source>
</evidence>
<dbReference type="OrthoDB" id="9939933at2759"/>
<keyword evidence="9 11" id="KW-0472">Membrane</keyword>
<feature type="compositionally biased region" description="Pro residues" evidence="12">
    <location>
        <begin position="52"/>
        <end position="63"/>
    </location>
</feature>
<comment type="subcellular location">
    <subcellularLocation>
        <location evidence="2 11">Late endosome membrane</location>
        <topology evidence="2 11">Multi-pass membrane protein</topology>
    </subcellularLocation>
    <subcellularLocation>
        <location evidence="3 11">Lysosome membrane</location>
        <topology evidence="3 11">Multi-pass membrane protein</topology>
    </subcellularLocation>
</comment>
<keyword evidence="14" id="KW-1185">Reference proteome</keyword>
<comment type="function">
    <text evidence="11">Catalyzes the hydrolysis of phosphatidylinositol-4,5-bisphosphate (PtdIns-4,5-P2) to phosphatidylinositol-4-phosphate (PtdIns-4-P).</text>
</comment>
<dbReference type="EC" id="3.1.3.78" evidence="4 11"/>
<feature type="region of interest" description="Disordered" evidence="12">
    <location>
        <begin position="1"/>
        <end position="63"/>
    </location>
</feature>
<keyword evidence="8 11" id="KW-1133">Transmembrane helix</keyword>
<accession>A0A7M5X4E4</accession>
<evidence type="ECO:0000256" key="6">
    <source>
        <dbReference type="ARBA" id="ARBA00022753"/>
    </source>
</evidence>
<dbReference type="PANTHER" id="PTHR21014:SF6">
    <property type="entry name" value="PHOSPHATIDYLINOSITOL-4,5-BISPHOSPHATE 4-PHOSPHATASE"/>
    <property type="match status" value="1"/>
</dbReference>
<evidence type="ECO:0000256" key="10">
    <source>
        <dbReference type="ARBA" id="ARBA00023228"/>
    </source>
</evidence>
<dbReference type="AlphaFoldDB" id="A0A7M5X4E4"/>
<evidence type="ECO:0000256" key="11">
    <source>
        <dbReference type="RuleBase" id="RU365008"/>
    </source>
</evidence>
<dbReference type="EnsemblMetazoa" id="CLYHEMT017382.1">
    <property type="protein sequence ID" value="CLYHEMP017382.1"/>
    <property type="gene ID" value="CLYHEMG017382"/>
</dbReference>